<dbReference type="Proteomes" id="UP000434580">
    <property type="component" value="Unassembled WGS sequence"/>
</dbReference>
<feature type="DNA-binding region" description="H-T-H motif" evidence="2">
    <location>
        <begin position="24"/>
        <end position="43"/>
    </location>
</feature>
<dbReference type="InterPro" id="IPR025722">
    <property type="entry name" value="TetR"/>
</dbReference>
<dbReference type="Pfam" id="PF13972">
    <property type="entry name" value="TetR"/>
    <property type="match status" value="1"/>
</dbReference>
<dbReference type="PRINTS" id="PR00455">
    <property type="entry name" value="HTHTETR"/>
</dbReference>
<dbReference type="AlphaFoldDB" id="A0A5S9QLS8"/>
<keyword evidence="7" id="KW-1185">Reference proteome</keyword>
<reference evidence="6 7" key="1">
    <citation type="submission" date="2019-11" db="EMBL/GenBank/DDBJ databases">
        <authorList>
            <person name="Holert J."/>
        </authorList>
    </citation>
    <scope>NUCLEOTIDE SEQUENCE [LARGE SCALE GENOMIC DNA]</scope>
    <source>
        <strain evidence="4">BC5_2</strain>
        <strain evidence="5">SB11_3</strain>
    </source>
</reference>
<dbReference type="EMBL" id="CACSII010000020">
    <property type="protein sequence ID" value="CAA0119275.1"/>
    <property type="molecule type" value="Genomic_DNA"/>
</dbReference>
<dbReference type="PANTHER" id="PTHR43479:SF12">
    <property type="entry name" value="TRANSCRIPTIONAL REGULATORY PROTEIN"/>
    <property type="match status" value="1"/>
</dbReference>
<dbReference type="SUPFAM" id="SSF46689">
    <property type="entry name" value="Homeodomain-like"/>
    <property type="match status" value="1"/>
</dbReference>
<evidence type="ECO:0000313" key="5">
    <source>
        <dbReference type="EMBL" id="CAA0119427.1"/>
    </source>
</evidence>
<dbReference type="InterPro" id="IPR050624">
    <property type="entry name" value="HTH-type_Tx_Regulator"/>
</dbReference>
<name>A0A5S9QLS8_9GAMM</name>
<dbReference type="InterPro" id="IPR009057">
    <property type="entry name" value="Homeodomain-like_sf"/>
</dbReference>
<dbReference type="InterPro" id="IPR001647">
    <property type="entry name" value="HTH_TetR"/>
</dbReference>
<gene>
    <name evidence="4" type="primary">slmA_2</name>
    <name evidence="4" type="ORF">DPBNPPHM_02429</name>
    <name evidence="5" type="ORF">OPDIPICF_02270</name>
</gene>
<evidence type="ECO:0000313" key="7">
    <source>
        <dbReference type="Proteomes" id="UP000441399"/>
    </source>
</evidence>
<feature type="domain" description="HTH tetR-type" evidence="3">
    <location>
        <begin position="1"/>
        <end position="61"/>
    </location>
</feature>
<dbReference type="Proteomes" id="UP000441399">
    <property type="component" value="Unassembled WGS sequence"/>
</dbReference>
<accession>A0A5S9QLS8</accession>
<evidence type="ECO:0000256" key="2">
    <source>
        <dbReference type="PROSITE-ProRule" id="PRU00335"/>
    </source>
</evidence>
<organism evidence="4 6">
    <name type="scientific">BD1-7 clade bacterium</name>
    <dbReference type="NCBI Taxonomy" id="2029982"/>
    <lineage>
        <taxon>Bacteria</taxon>
        <taxon>Pseudomonadati</taxon>
        <taxon>Pseudomonadota</taxon>
        <taxon>Gammaproteobacteria</taxon>
        <taxon>Cellvibrionales</taxon>
        <taxon>Spongiibacteraceae</taxon>
        <taxon>BD1-7 clade</taxon>
    </lineage>
</organism>
<dbReference type="PANTHER" id="PTHR43479">
    <property type="entry name" value="ACREF/ENVCD OPERON REPRESSOR-RELATED"/>
    <property type="match status" value="1"/>
</dbReference>
<dbReference type="GO" id="GO:0003677">
    <property type="term" value="F:DNA binding"/>
    <property type="evidence" value="ECO:0007669"/>
    <property type="project" value="UniProtKB-UniRule"/>
</dbReference>
<dbReference type="OrthoDB" id="5816932at2"/>
<protein>
    <submittedName>
        <fullName evidence="4">Nucleoid occlusion factor SlmA</fullName>
    </submittedName>
</protein>
<dbReference type="EMBL" id="CACSIO010000034">
    <property type="protein sequence ID" value="CAA0119427.1"/>
    <property type="molecule type" value="Genomic_DNA"/>
</dbReference>
<sequence>MKTRDRILLTSLLLFNEEGEQNVTTVDIANEMDISPGNLYYHFKGKESIIDTLYSQYETELLSLLNQSTDKPLTIEEHWYFIYVIFEEIYKFRFFYLNSSDIVLRYPDIERRFRRLINNKVKTVETLCQHLIQQKALKDDLLDTQLLAENISLCLLYWFPYQHLLNPNVDDVTLIHKGVYHVLSLVAPYIDHGNQEFAQAIQALYKENT</sequence>
<evidence type="ECO:0000313" key="6">
    <source>
        <dbReference type="Proteomes" id="UP000434580"/>
    </source>
</evidence>
<keyword evidence="1 2" id="KW-0238">DNA-binding</keyword>
<evidence type="ECO:0000256" key="1">
    <source>
        <dbReference type="ARBA" id="ARBA00023125"/>
    </source>
</evidence>
<dbReference type="Gene3D" id="1.10.357.10">
    <property type="entry name" value="Tetracycline Repressor, domain 2"/>
    <property type="match status" value="1"/>
</dbReference>
<dbReference type="Pfam" id="PF00440">
    <property type="entry name" value="TetR_N"/>
    <property type="match status" value="1"/>
</dbReference>
<proteinExistence type="predicted"/>
<dbReference type="PROSITE" id="PS50977">
    <property type="entry name" value="HTH_TETR_2"/>
    <property type="match status" value="1"/>
</dbReference>
<evidence type="ECO:0000313" key="4">
    <source>
        <dbReference type="EMBL" id="CAA0119275.1"/>
    </source>
</evidence>
<evidence type="ECO:0000259" key="3">
    <source>
        <dbReference type="PROSITE" id="PS50977"/>
    </source>
</evidence>